<dbReference type="InterPro" id="IPR024930">
    <property type="entry name" value="Skp_dom_sf"/>
</dbReference>
<proteinExistence type="inferred from homology"/>
<evidence type="ECO:0000256" key="2">
    <source>
        <dbReference type="ARBA" id="ARBA00022729"/>
    </source>
</evidence>
<feature type="coiled-coil region" evidence="3">
    <location>
        <begin position="66"/>
        <end position="93"/>
    </location>
</feature>
<protein>
    <submittedName>
        <fullName evidence="5">Putative outer membrane family protein</fullName>
    </submittedName>
</protein>
<feature type="compositionally biased region" description="Basic and acidic residues" evidence="4">
    <location>
        <begin position="15"/>
        <end position="26"/>
    </location>
</feature>
<dbReference type="Pfam" id="PF03938">
    <property type="entry name" value="OmpH"/>
    <property type="match status" value="1"/>
</dbReference>
<dbReference type="PANTHER" id="PTHR35089">
    <property type="entry name" value="CHAPERONE PROTEIN SKP"/>
    <property type="match status" value="1"/>
</dbReference>
<sequence>MLAVSACQENAPKAEAPKAEAPKAEAAKNTTAAPAPAAAPAAKAMSIGVVDEERLYEESTLGVTANKLLQELNAKLQQELQQFQETKKDNATEADADSFRKAVQTYQEIMRSAQMQIFEQMRARVTEAISNYRQQQGLELILSKENALAYGAQADITEGVLAAVNAMPADDLKGPELKASNNLFDAAPAQ</sequence>
<keyword evidence="3" id="KW-0175">Coiled coil</keyword>
<evidence type="ECO:0000313" key="6">
    <source>
        <dbReference type="Proteomes" id="UP000016587"/>
    </source>
</evidence>
<evidence type="ECO:0000313" key="5">
    <source>
        <dbReference type="EMBL" id="AGW14772.1"/>
    </source>
</evidence>
<dbReference type="EMBL" id="CP006585">
    <property type="protein sequence ID" value="AGW14772.1"/>
    <property type="molecule type" value="Genomic_DNA"/>
</dbReference>
<feature type="compositionally biased region" description="Low complexity" evidence="4">
    <location>
        <begin position="27"/>
        <end position="39"/>
    </location>
</feature>
<dbReference type="Proteomes" id="UP000016587">
    <property type="component" value="Chromosome"/>
</dbReference>
<comment type="similarity">
    <text evidence="1">Belongs to the Skp family.</text>
</comment>
<gene>
    <name evidence="5" type="ORF">DGI_3054</name>
</gene>
<dbReference type="SMART" id="SM00935">
    <property type="entry name" value="OmpH"/>
    <property type="match status" value="1"/>
</dbReference>
<dbReference type="GO" id="GO:0050821">
    <property type="term" value="P:protein stabilization"/>
    <property type="evidence" value="ECO:0007669"/>
    <property type="project" value="TreeGrafter"/>
</dbReference>
<dbReference type="GO" id="GO:0051082">
    <property type="term" value="F:unfolded protein binding"/>
    <property type="evidence" value="ECO:0007669"/>
    <property type="project" value="InterPro"/>
</dbReference>
<keyword evidence="2" id="KW-0732">Signal</keyword>
<accession>T2GFR5</accession>
<dbReference type="SUPFAM" id="SSF111384">
    <property type="entry name" value="OmpH-like"/>
    <property type="match status" value="1"/>
</dbReference>
<reference evidence="6" key="2">
    <citation type="submission" date="2013-07" db="EMBL/GenBank/DDBJ databases">
        <authorList>
            <person name="Morais-Silva F.O."/>
            <person name="Rezende A.M."/>
            <person name="Pimentel C."/>
            <person name="Resende D.M."/>
            <person name="Santos C.I."/>
            <person name="Clemente C."/>
            <person name="de Oliveira L.M."/>
            <person name="da Silva S.M."/>
            <person name="Costa D.A."/>
            <person name="Varela-Raposo A."/>
            <person name="Horacio E.C.A."/>
            <person name="Matos M."/>
            <person name="Flores O."/>
            <person name="Ruiz J.C."/>
            <person name="Rodrigues-Pousada C."/>
        </authorList>
    </citation>
    <scope>NUCLEOTIDE SEQUENCE [LARGE SCALE GENOMIC DNA]</scope>
    <source>
        <strain evidence="6">ATCC 19364 / DSM 1382 / NCIMB 9332 / VKM B-1759</strain>
    </source>
</reference>
<evidence type="ECO:0000256" key="3">
    <source>
        <dbReference type="SAM" id="Coils"/>
    </source>
</evidence>
<dbReference type="KEGG" id="dgg:DGI_3054"/>
<feature type="region of interest" description="Disordered" evidence="4">
    <location>
        <begin position="1"/>
        <end position="39"/>
    </location>
</feature>
<dbReference type="HOGENOM" id="CLU_1425906_0_0_7"/>
<dbReference type="STRING" id="1121448.DGI_3054"/>
<reference evidence="5 6" key="1">
    <citation type="journal article" date="2013" name="J. Bacteriol.">
        <title>Roles of HynAB and Ech, the only two hydrogenases found in the model sulfate reducer Desulfovibrio gigas.</title>
        <authorList>
            <person name="Morais-Silva F.O."/>
            <person name="Santos C.I."/>
            <person name="Rodrigues R."/>
            <person name="Pereira I.A."/>
            <person name="Rodrigues-Pousada C."/>
        </authorList>
    </citation>
    <scope>NUCLEOTIDE SEQUENCE [LARGE SCALE GENOMIC DNA]</scope>
    <source>
        <strain evidence="6">ATCC 19364 / DSM 1382 / NCIMB 9332 / VKM B-1759</strain>
    </source>
</reference>
<dbReference type="PATRIC" id="fig|1121448.10.peg.3013"/>
<evidence type="ECO:0000256" key="4">
    <source>
        <dbReference type="SAM" id="MobiDB-lite"/>
    </source>
</evidence>
<keyword evidence="6" id="KW-1185">Reference proteome</keyword>
<dbReference type="InterPro" id="IPR005632">
    <property type="entry name" value="Chaperone_Skp"/>
</dbReference>
<dbReference type="PANTHER" id="PTHR35089:SF1">
    <property type="entry name" value="CHAPERONE PROTEIN SKP"/>
    <property type="match status" value="1"/>
</dbReference>
<dbReference type="Gene3D" id="3.30.910.20">
    <property type="entry name" value="Skp domain"/>
    <property type="match status" value="1"/>
</dbReference>
<dbReference type="AlphaFoldDB" id="T2GFR5"/>
<dbReference type="eggNOG" id="COG2825">
    <property type="taxonomic scope" value="Bacteria"/>
</dbReference>
<name>T2GFR5_MEGG1</name>
<dbReference type="GO" id="GO:0005829">
    <property type="term" value="C:cytosol"/>
    <property type="evidence" value="ECO:0007669"/>
    <property type="project" value="TreeGrafter"/>
</dbReference>
<organism evidence="5 6">
    <name type="scientific">Megalodesulfovibrio gigas (strain ATCC 19364 / DSM 1382 / NCIMB 9332 / VKM B-1759)</name>
    <name type="common">Desulfovibrio gigas</name>
    <dbReference type="NCBI Taxonomy" id="1121448"/>
    <lineage>
        <taxon>Bacteria</taxon>
        <taxon>Pseudomonadati</taxon>
        <taxon>Thermodesulfobacteriota</taxon>
        <taxon>Desulfovibrionia</taxon>
        <taxon>Desulfovibrionales</taxon>
        <taxon>Desulfovibrionaceae</taxon>
        <taxon>Megalodesulfovibrio</taxon>
    </lineage>
</organism>
<evidence type="ECO:0000256" key="1">
    <source>
        <dbReference type="ARBA" id="ARBA00009091"/>
    </source>
</evidence>